<feature type="transmembrane region" description="Helical" evidence="12">
    <location>
        <begin position="179"/>
        <end position="201"/>
    </location>
</feature>
<dbReference type="RefSeq" id="WP_165107490.1">
    <property type="nucleotide sequence ID" value="NZ_JAAKYA010000053.1"/>
</dbReference>
<dbReference type="Gene3D" id="1.20.1730.10">
    <property type="entry name" value="Sodium/glucose cotransporter"/>
    <property type="match status" value="1"/>
</dbReference>
<dbReference type="PANTHER" id="PTHR42985:SF32">
    <property type="entry name" value="SODIUM IODIDE SYMPORTER"/>
    <property type="match status" value="1"/>
</dbReference>
<organism evidence="13 14">
    <name type="scientific">Limisphaera ngatamarikiensis</name>
    <dbReference type="NCBI Taxonomy" id="1324935"/>
    <lineage>
        <taxon>Bacteria</taxon>
        <taxon>Pseudomonadati</taxon>
        <taxon>Verrucomicrobiota</taxon>
        <taxon>Verrucomicrobiia</taxon>
        <taxon>Limisphaerales</taxon>
        <taxon>Limisphaeraceae</taxon>
        <taxon>Limisphaera</taxon>
    </lineage>
</organism>
<dbReference type="Pfam" id="PF00474">
    <property type="entry name" value="SSF"/>
    <property type="match status" value="1"/>
</dbReference>
<accession>A0A6M1RS73</accession>
<dbReference type="CDD" id="cd11495">
    <property type="entry name" value="SLC5sbd_NIS-like_u3"/>
    <property type="match status" value="1"/>
</dbReference>
<evidence type="ECO:0000256" key="1">
    <source>
        <dbReference type="ARBA" id="ARBA00004651"/>
    </source>
</evidence>
<dbReference type="AlphaFoldDB" id="A0A6M1RS73"/>
<dbReference type="PANTHER" id="PTHR42985">
    <property type="entry name" value="SODIUM-COUPLED MONOCARBOXYLATE TRANSPORTER"/>
    <property type="match status" value="1"/>
</dbReference>
<keyword evidence="5 12" id="KW-0812">Transmembrane</keyword>
<feature type="transmembrane region" description="Helical" evidence="12">
    <location>
        <begin position="273"/>
        <end position="298"/>
    </location>
</feature>
<evidence type="ECO:0000256" key="10">
    <source>
        <dbReference type="ARBA" id="ARBA00023201"/>
    </source>
</evidence>
<evidence type="ECO:0000256" key="7">
    <source>
        <dbReference type="ARBA" id="ARBA00023053"/>
    </source>
</evidence>
<feature type="transmembrane region" description="Helical" evidence="12">
    <location>
        <begin position="153"/>
        <end position="172"/>
    </location>
</feature>
<feature type="transmembrane region" description="Helical" evidence="12">
    <location>
        <begin position="47"/>
        <end position="67"/>
    </location>
</feature>
<feature type="transmembrane region" description="Helical" evidence="12">
    <location>
        <begin position="437"/>
        <end position="457"/>
    </location>
</feature>
<evidence type="ECO:0000256" key="9">
    <source>
        <dbReference type="ARBA" id="ARBA00023136"/>
    </source>
</evidence>
<keyword evidence="10" id="KW-0739">Sodium transport</keyword>
<dbReference type="NCBIfam" id="TIGR00813">
    <property type="entry name" value="sss"/>
    <property type="match status" value="1"/>
</dbReference>
<comment type="subcellular location">
    <subcellularLocation>
        <location evidence="1">Cell membrane</location>
        <topology evidence="1">Multi-pass membrane protein</topology>
    </subcellularLocation>
</comment>
<sequence length="499" mass="53996">MNEAGLPAVDLVVLALYLAGMLWLGFGFGRRVTGSDHFMRAGGRVPGWAVGLSIFGTYVSSISFLALPGKAVAENWNPLVFSLSLPLAAWVAARWFVPFYRREGEVSAYHHLESRFGPWARTYAALCYILTQLARMGTILYLVALALAPLTGWSVPALILLTGVITLVYAWLGGIEAVVWADVIQSVVLLAGAVACAILLVVQLPGGVRQLCEVAAEHDKFSLGSFRFTVSEPTFWVVLVYGLFINLQNFGIDQNYVQRYAVAASEGAARRSVWLSAWLYLPTSALFLWIGTALFVRYTVQPELWTGAVPWTEKPDTVFPYFLRTGLPPGVTGLVVAALFAAAQSTLSSSINGCATLTLCDGYRRYVRPRATEAESLRVLRGATLFYGLAGIGVALAMTRVRTALDAWWELASVFSGGMLGLFLLGQIARRSRRPAALSGVLAGVVVIGWISLSRYLPGEWSGWRSPLHPFLAVVVGTLTILCVGLLCGRRRGTAGLPG</sequence>
<evidence type="ECO:0000256" key="11">
    <source>
        <dbReference type="RuleBase" id="RU362091"/>
    </source>
</evidence>
<feature type="transmembrane region" description="Helical" evidence="12">
    <location>
        <begin position="234"/>
        <end position="252"/>
    </location>
</feature>
<keyword evidence="8" id="KW-0406">Ion transport</keyword>
<dbReference type="InterPro" id="IPR001734">
    <property type="entry name" value="Na/solute_symporter"/>
</dbReference>
<feature type="transmembrane region" description="Helical" evidence="12">
    <location>
        <begin position="318"/>
        <end position="342"/>
    </location>
</feature>
<dbReference type="InterPro" id="IPR051163">
    <property type="entry name" value="Sodium:Solute_Symporter_SSF"/>
</dbReference>
<evidence type="ECO:0000256" key="12">
    <source>
        <dbReference type="SAM" id="Phobius"/>
    </source>
</evidence>
<dbReference type="GO" id="GO:0005886">
    <property type="term" value="C:plasma membrane"/>
    <property type="evidence" value="ECO:0007669"/>
    <property type="project" value="UniProtKB-SubCell"/>
</dbReference>
<feature type="transmembrane region" description="Helical" evidence="12">
    <location>
        <begin position="6"/>
        <end position="26"/>
    </location>
</feature>
<evidence type="ECO:0000313" key="14">
    <source>
        <dbReference type="Proteomes" id="UP000477311"/>
    </source>
</evidence>
<dbReference type="GO" id="GO:0006814">
    <property type="term" value="P:sodium ion transport"/>
    <property type="evidence" value="ECO:0007669"/>
    <property type="project" value="UniProtKB-KW"/>
</dbReference>
<dbReference type="EMBL" id="JAAKYA010000053">
    <property type="protein sequence ID" value="NGO39465.1"/>
    <property type="molecule type" value="Genomic_DNA"/>
</dbReference>
<evidence type="ECO:0000256" key="2">
    <source>
        <dbReference type="ARBA" id="ARBA00006434"/>
    </source>
</evidence>
<evidence type="ECO:0000313" key="13">
    <source>
        <dbReference type="EMBL" id="NGO39465.1"/>
    </source>
</evidence>
<proteinExistence type="inferred from homology"/>
<dbReference type="InterPro" id="IPR038377">
    <property type="entry name" value="Na/Glc_symporter_sf"/>
</dbReference>
<feature type="transmembrane region" description="Helical" evidence="12">
    <location>
        <begin position="123"/>
        <end position="147"/>
    </location>
</feature>
<evidence type="ECO:0000256" key="4">
    <source>
        <dbReference type="ARBA" id="ARBA00022475"/>
    </source>
</evidence>
<protein>
    <submittedName>
        <fullName evidence="13">Sodium:solute symporter</fullName>
    </submittedName>
</protein>
<evidence type="ECO:0000256" key="5">
    <source>
        <dbReference type="ARBA" id="ARBA00022692"/>
    </source>
</evidence>
<feature type="transmembrane region" description="Helical" evidence="12">
    <location>
        <begin position="469"/>
        <end position="489"/>
    </location>
</feature>
<evidence type="ECO:0000256" key="3">
    <source>
        <dbReference type="ARBA" id="ARBA00022448"/>
    </source>
</evidence>
<keyword evidence="9 12" id="KW-0472">Membrane</keyword>
<comment type="caution">
    <text evidence="13">The sequence shown here is derived from an EMBL/GenBank/DDBJ whole genome shotgun (WGS) entry which is preliminary data.</text>
</comment>
<reference evidence="13 14" key="1">
    <citation type="submission" date="2020-02" db="EMBL/GenBank/DDBJ databases">
        <title>Draft genome sequence of Limisphaera ngatamarikiensis NGM72.4T, a thermophilic Verrucomicrobia grouped in subdivision 3.</title>
        <authorList>
            <person name="Carere C.R."/>
            <person name="Steen J."/>
            <person name="Hugenholtz P."/>
            <person name="Stott M.B."/>
        </authorList>
    </citation>
    <scope>NUCLEOTIDE SEQUENCE [LARGE SCALE GENOMIC DNA]</scope>
    <source>
        <strain evidence="13 14">NGM72.4</strain>
    </source>
</reference>
<feature type="transmembrane region" description="Helical" evidence="12">
    <location>
        <begin position="407"/>
        <end position="425"/>
    </location>
</feature>
<dbReference type="GO" id="GO:0015293">
    <property type="term" value="F:symporter activity"/>
    <property type="evidence" value="ECO:0007669"/>
    <property type="project" value="TreeGrafter"/>
</dbReference>
<evidence type="ECO:0000256" key="8">
    <source>
        <dbReference type="ARBA" id="ARBA00023065"/>
    </source>
</evidence>
<keyword evidence="7" id="KW-0915">Sodium</keyword>
<name>A0A6M1RS73_9BACT</name>
<keyword evidence="6 12" id="KW-1133">Transmembrane helix</keyword>
<keyword evidence="3" id="KW-0813">Transport</keyword>
<keyword evidence="14" id="KW-1185">Reference proteome</keyword>
<keyword evidence="4" id="KW-1003">Cell membrane</keyword>
<feature type="transmembrane region" description="Helical" evidence="12">
    <location>
        <begin position="79"/>
        <end position="97"/>
    </location>
</feature>
<dbReference type="Proteomes" id="UP000477311">
    <property type="component" value="Unassembled WGS sequence"/>
</dbReference>
<dbReference type="PROSITE" id="PS50283">
    <property type="entry name" value="NA_SOLUT_SYMP_3"/>
    <property type="match status" value="1"/>
</dbReference>
<feature type="transmembrane region" description="Helical" evidence="12">
    <location>
        <begin position="379"/>
        <end position="401"/>
    </location>
</feature>
<comment type="similarity">
    <text evidence="2 11">Belongs to the sodium:solute symporter (SSF) (TC 2.A.21) family.</text>
</comment>
<evidence type="ECO:0000256" key="6">
    <source>
        <dbReference type="ARBA" id="ARBA00022989"/>
    </source>
</evidence>
<gene>
    <name evidence="13" type="ORF">G4L39_08660</name>
</gene>